<dbReference type="InterPro" id="IPR000719">
    <property type="entry name" value="Prot_kinase_dom"/>
</dbReference>
<dbReference type="AlphaFoldDB" id="A0A9W7YA22"/>
<dbReference type="Pfam" id="PF17667">
    <property type="entry name" value="Pkinase_fungal"/>
    <property type="match status" value="1"/>
</dbReference>
<dbReference type="InterPro" id="IPR040976">
    <property type="entry name" value="Pkinase_fungal"/>
</dbReference>
<feature type="region of interest" description="Disordered" evidence="1">
    <location>
        <begin position="394"/>
        <end position="436"/>
    </location>
</feature>
<dbReference type="SUPFAM" id="SSF56112">
    <property type="entry name" value="Protein kinase-like (PK-like)"/>
    <property type="match status" value="1"/>
</dbReference>
<feature type="domain" description="Protein kinase" evidence="2">
    <location>
        <begin position="4"/>
        <end position="338"/>
    </location>
</feature>
<dbReference type="InterPro" id="IPR050235">
    <property type="entry name" value="CK1_Ser-Thr_kinase"/>
</dbReference>
<keyword evidence="4" id="KW-1185">Reference proteome</keyword>
<accession>A0A9W7YA22</accession>
<protein>
    <recommendedName>
        <fullName evidence="2">Protein kinase domain-containing protein</fullName>
    </recommendedName>
</protein>
<dbReference type="EMBL" id="JANBOI010001078">
    <property type="protein sequence ID" value="KAJ1727500.1"/>
    <property type="molecule type" value="Genomic_DNA"/>
</dbReference>
<evidence type="ECO:0000256" key="1">
    <source>
        <dbReference type="SAM" id="MobiDB-lite"/>
    </source>
</evidence>
<dbReference type="PANTHER" id="PTHR11909">
    <property type="entry name" value="CASEIN KINASE-RELATED"/>
    <property type="match status" value="1"/>
</dbReference>
<dbReference type="GO" id="GO:0004672">
    <property type="term" value="F:protein kinase activity"/>
    <property type="evidence" value="ECO:0007669"/>
    <property type="project" value="InterPro"/>
</dbReference>
<comment type="caution">
    <text evidence="3">The sequence shown here is derived from an EMBL/GenBank/DDBJ whole genome shotgun (WGS) entry which is preliminary data.</text>
</comment>
<organism evidence="3 4">
    <name type="scientific">Coemansia biformis</name>
    <dbReference type="NCBI Taxonomy" id="1286918"/>
    <lineage>
        <taxon>Eukaryota</taxon>
        <taxon>Fungi</taxon>
        <taxon>Fungi incertae sedis</taxon>
        <taxon>Zoopagomycota</taxon>
        <taxon>Kickxellomycotina</taxon>
        <taxon>Kickxellomycetes</taxon>
        <taxon>Kickxellales</taxon>
        <taxon>Kickxellaceae</taxon>
        <taxon>Coemansia</taxon>
    </lineage>
</organism>
<evidence type="ECO:0000313" key="3">
    <source>
        <dbReference type="EMBL" id="KAJ1727500.1"/>
    </source>
</evidence>
<dbReference type="Gene3D" id="1.10.510.10">
    <property type="entry name" value="Transferase(Phosphotransferase) domain 1"/>
    <property type="match status" value="1"/>
</dbReference>
<reference evidence="3" key="1">
    <citation type="submission" date="2022-07" db="EMBL/GenBank/DDBJ databases">
        <title>Phylogenomic reconstructions and comparative analyses of Kickxellomycotina fungi.</title>
        <authorList>
            <person name="Reynolds N.K."/>
            <person name="Stajich J.E."/>
            <person name="Barry K."/>
            <person name="Grigoriev I.V."/>
            <person name="Crous P."/>
            <person name="Smith M.E."/>
        </authorList>
    </citation>
    <scope>NUCLEOTIDE SEQUENCE</scope>
    <source>
        <strain evidence="3">BCRC 34381</strain>
    </source>
</reference>
<feature type="compositionally biased region" description="Polar residues" evidence="1">
    <location>
        <begin position="427"/>
        <end position="436"/>
    </location>
</feature>
<evidence type="ECO:0000259" key="2">
    <source>
        <dbReference type="PROSITE" id="PS50011"/>
    </source>
</evidence>
<name>A0A9W7YA22_9FUNG</name>
<proteinExistence type="predicted"/>
<gene>
    <name evidence="3" type="ORF">LPJ61_004536</name>
</gene>
<evidence type="ECO:0000313" key="4">
    <source>
        <dbReference type="Proteomes" id="UP001143981"/>
    </source>
</evidence>
<dbReference type="PROSITE" id="PS50011">
    <property type="entry name" value="PROTEIN_KINASE_DOM"/>
    <property type="match status" value="1"/>
</dbReference>
<dbReference type="Proteomes" id="UP001143981">
    <property type="component" value="Unassembled WGS sequence"/>
</dbReference>
<sequence length="436" mass="48831">MARLWFVLTLPPDRFGHFCDITEQPYGLLFTHMDNSVMATAKVSNPDAKCVILERRIKRVVCMRGRLVHLLEAQYKGMKAVIKLAWVPVDRLPEGAVYEFLNKKDVGGIPEMFDSGILCADFFGYRLEYLVLEHCGDPLDEYLHKLSTETPYGRRVLDSKAKETVVKIIKQVSSCLVRARDACVLHRDISMGNIAVVNGKATIIDWGCAKIFNNSDDAFTLVACRWGFNDDEAMGVEAGHDGLTGTPEYMSISILYGARRRSLMDDLEGVFYVVLHALSKIDNGEKCSPRGFIYFDNKNLALVRSALLAQETEYLPCFGVSKPSGRLGEVLRAMYQFLFWSKTSYIGTSLWATKGYERELDLRLAKRFVDTEALAILKKGDSVSAGGYVHVAGPRLPGDDATTNPEPSEIPQGPSPTARPNRKRRLQNSFQNLKTH</sequence>
<dbReference type="InterPro" id="IPR011009">
    <property type="entry name" value="Kinase-like_dom_sf"/>
</dbReference>
<dbReference type="OrthoDB" id="5592585at2759"/>
<dbReference type="GO" id="GO:0005524">
    <property type="term" value="F:ATP binding"/>
    <property type="evidence" value="ECO:0007669"/>
    <property type="project" value="InterPro"/>
</dbReference>